<comment type="cofactor">
    <cofactor evidence="3">
        <name>Mg(2+)</name>
        <dbReference type="ChEBI" id="CHEBI:18420"/>
    </cofactor>
</comment>
<feature type="domain" description="4'-phosphopantetheinyl transferase" evidence="4">
    <location>
        <begin position="108"/>
        <end position="212"/>
    </location>
</feature>
<dbReference type="InterPro" id="IPR003542">
    <property type="entry name" value="Enbac_synth_compD-like"/>
</dbReference>
<dbReference type="GO" id="GO:0000287">
    <property type="term" value="F:magnesium ion binding"/>
    <property type="evidence" value="ECO:0007669"/>
    <property type="project" value="InterPro"/>
</dbReference>
<feature type="binding site" evidence="2">
    <location>
        <position position="112"/>
    </location>
    <ligand>
        <name>CoA</name>
        <dbReference type="ChEBI" id="CHEBI:57287"/>
    </ligand>
</feature>
<dbReference type="Pfam" id="PF17837">
    <property type="entry name" value="4PPT_N"/>
    <property type="match status" value="1"/>
</dbReference>
<feature type="binding site" evidence="2">
    <location>
        <position position="53"/>
    </location>
    <ligand>
        <name>CoA</name>
        <dbReference type="ChEBI" id="CHEBI:57287"/>
    </ligand>
</feature>
<dbReference type="GO" id="GO:0005886">
    <property type="term" value="C:plasma membrane"/>
    <property type="evidence" value="ECO:0007669"/>
    <property type="project" value="TreeGrafter"/>
</dbReference>
<feature type="binding site" evidence="2">
    <location>
        <position position="170"/>
    </location>
    <ligand>
        <name>CoA</name>
        <dbReference type="ChEBI" id="CHEBI:57287"/>
    </ligand>
</feature>
<dbReference type="Proteomes" id="UP000182237">
    <property type="component" value="Chromosome I"/>
</dbReference>
<dbReference type="eggNOG" id="COG2977">
    <property type="taxonomic scope" value="Bacteria"/>
</dbReference>
<keyword evidence="3" id="KW-0460">Magnesium</keyword>
<dbReference type="GO" id="GO:0009366">
    <property type="term" value="C:enterobactin synthetase complex"/>
    <property type="evidence" value="ECO:0007669"/>
    <property type="project" value="InterPro"/>
</dbReference>
<dbReference type="STRING" id="1203190.GCA_000312345_00092"/>
<keyword evidence="1 6" id="KW-0808">Transferase</keyword>
<dbReference type="EMBL" id="LT629765">
    <property type="protein sequence ID" value="SDR93937.1"/>
    <property type="molecule type" value="Genomic_DNA"/>
</dbReference>
<feature type="binding site" evidence="2">
    <location>
        <position position="160"/>
    </location>
    <ligand>
        <name>CoA</name>
        <dbReference type="ChEBI" id="CHEBI:57287"/>
    </ligand>
</feature>
<reference evidence="6 7" key="1">
    <citation type="submission" date="2016-10" db="EMBL/GenBank/DDBJ databases">
        <authorList>
            <person name="de Groot N.N."/>
        </authorList>
    </citation>
    <scope>NUCLEOTIDE SEQUENCE [LARGE SCALE GENOMIC DNA]</scope>
    <source>
        <strain evidence="6 7">DSM 45434</strain>
    </source>
</reference>
<feature type="binding site" evidence="3">
    <location>
        <position position="112"/>
    </location>
    <ligand>
        <name>Mg(2+)</name>
        <dbReference type="ChEBI" id="CHEBI:18420"/>
    </ligand>
</feature>
<feature type="binding site" evidence="2">
    <location>
        <position position="156"/>
    </location>
    <ligand>
        <name>CoA</name>
        <dbReference type="ChEBI" id="CHEBI:57287"/>
    </ligand>
</feature>
<name>A0A1H1N4U6_9CORY</name>
<keyword evidence="3" id="KW-0479">Metal-binding</keyword>
<proteinExistence type="predicted"/>
<organism evidence="6 7">
    <name type="scientific">Corynebacterium timonense</name>
    <dbReference type="NCBI Taxonomy" id="441500"/>
    <lineage>
        <taxon>Bacteria</taxon>
        <taxon>Bacillati</taxon>
        <taxon>Actinomycetota</taxon>
        <taxon>Actinomycetes</taxon>
        <taxon>Mycobacteriales</taxon>
        <taxon>Corynebacteriaceae</taxon>
        <taxon>Corynebacterium</taxon>
    </lineage>
</organism>
<feature type="binding site" evidence="2">
    <location>
        <position position="45"/>
    </location>
    <ligand>
        <name>CoA</name>
        <dbReference type="ChEBI" id="CHEBI:57287"/>
    </ligand>
</feature>
<dbReference type="InterPro" id="IPR041354">
    <property type="entry name" value="4PPT_N"/>
</dbReference>
<evidence type="ECO:0000256" key="2">
    <source>
        <dbReference type="PIRSR" id="PIRSR603542-1"/>
    </source>
</evidence>
<dbReference type="AlphaFoldDB" id="A0A1H1N4U6"/>
<evidence type="ECO:0000313" key="6">
    <source>
        <dbReference type="EMBL" id="SDR93937.1"/>
    </source>
</evidence>
<dbReference type="GO" id="GO:0009239">
    <property type="term" value="P:enterobactin biosynthetic process"/>
    <property type="evidence" value="ECO:0007669"/>
    <property type="project" value="InterPro"/>
</dbReference>
<dbReference type="RefSeq" id="WP_019192963.1">
    <property type="nucleotide sequence ID" value="NZ_LT629765.1"/>
</dbReference>
<feature type="binding site" evidence="2">
    <location>
        <begin position="90"/>
        <end position="91"/>
    </location>
    <ligand>
        <name>CoA</name>
        <dbReference type="ChEBI" id="CHEBI:57287"/>
    </ligand>
</feature>
<dbReference type="GO" id="GO:0008897">
    <property type="term" value="F:holo-[acyl-carrier-protein] synthase activity"/>
    <property type="evidence" value="ECO:0007669"/>
    <property type="project" value="InterPro"/>
</dbReference>
<feature type="domain" description="4'-phosphopantetheinyl transferase N-terminal" evidence="5">
    <location>
        <begin position="33"/>
        <end position="101"/>
    </location>
</feature>
<sequence length="226" mass="25733">MQDLDLFPPHSRYVYIRTGDGRDLTNYWELHPEEQRLVSQAVDARKGEFGDARWCAHQALRELGVDSEEAILRGERGMPLWPDGYTGSLTHTEGFRAAVAAHTRHVVSIGLDVEPAKPLPEEVVGEIANGRERVRIDKLRDCGMDWADRLTFCAKEATYKCWFPMTRRWLGFADAEMDIRPDGTFLAYILTRPTPVPFFEGRWEKRGGYIIASAFVTRSLQAKFAG</sequence>
<dbReference type="InterPro" id="IPR037143">
    <property type="entry name" value="4-PPantetheinyl_Trfase_dom_sf"/>
</dbReference>
<evidence type="ECO:0000256" key="1">
    <source>
        <dbReference type="ARBA" id="ARBA00022679"/>
    </source>
</evidence>
<dbReference type="PANTHER" id="PTHR38096">
    <property type="entry name" value="ENTEROBACTIN SYNTHASE COMPONENT D"/>
    <property type="match status" value="1"/>
</dbReference>
<accession>A0A1H1N4U6</accession>
<evidence type="ECO:0000259" key="5">
    <source>
        <dbReference type="Pfam" id="PF17837"/>
    </source>
</evidence>
<dbReference type="OrthoDB" id="8210607at2"/>
<gene>
    <name evidence="6" type="ORF">SAMN04488539_0684</name>
</gene>
<dbReference type="Pfam" id="PF01648">
    <property type="entry name" value="ACPS"/>
    <property type="match status" value="1"/>
</dbReference>
<keyword evidence="7" id="KW-1185">Reference proteome</keyword>
<evidence type="ECO:0000259" key="4">
    <source>
        <dbReference type="Pfam" id="PF01648"/>
    </source>
</evidence>
<protein>
    <submittedName>
        <fullName evidence="6">4'-phosphopantetheinyl transferase EntD (Siderophore biosynthesis)</fullName>
    </submittedName>
</protein>
<dbReference type="PANTHER" id="PTHR38096:SF1">
    <property type="entry name" value="ENTEROBACTIN SYNTHASE COMPONENT D"/>
    <property type="match status" value="1"/>
</dbReference>
<evidence type="ECO:0000313" key="7">
    <source>
        <dbReference type="Proteomes" id="UP000182237"/>
    </source>
</evidence>
<feature type="binding site" evidence="3">
    <location>
        <position position="114"/>
    </location>
    <ligand>
        <name>Mg(2+)</name>
        <dbReference type="ChEBI" id="CHEBI:18420"/>
    </ligand>
</feature>
<dbReference type="InterPro" id="IPR008278">
    <property type="entry name" value="4-PPantetheinyl_Trfase_dom"/>
</dbReference>
<dbReference type="PRINTS" id="PR01399">
    <property type="entry name" value="ENTSNTHTASED"/>
</dbReference>
<dbReference type="SUPFAM" id="SSF56214">
    <property type="entry name" value="4'-phosphopantetheinyl transferase"/>
    <property type="match status" value="1"/>
</dbReference>
<evidence type="ECO:0000256" key="3">
    <source>
        <dbReference type="PIRSR" id="PIRSR603542-2"/>
    </source>
</evidence>